<evidence type="ECO:0000313" key="2">
    <source>
        <dbReference type="EnsemblPlants" id="ORUFI08G00890.1"/>
    </source>
</evidence>
<reference evidence="2" key="2">
    <citation type="submission" date="2015-06" db="UniProtKB">
        <authorList>
            <consortium name="EnsemblPlants"/>
        </authorList>
    </citation>
    <scope>IDENTIFICATION</scope>
</reference>
<dbReference type="AlphaFoldDB" id="A0A0E0QDI8"/>
<organism evidence="2 3">
    <name type="scientific">Oryza rufipogon</name>
    <name type="common">Brownbeard rice</name>
    <name type="synonym">Asian wild rice</name>
    <dbReference type="NCBI Taxonomy" id="4529"/>
    <lineage>
        <taxon>Eukaryota</taxon>
        <taxon>Viridiplantae</taxon>
        <taxon>Streptophyta</taxon>
        <taxon>Embryophyta</taxon>
        <taxon>Tracheophyta</taxon>
        <taxon>Spermatophyta</taxon>
        <taxon>Magnoliopsida</taxon>
        <taxon>Liliopsida</taxon>
        <taxon>Poales</taxon>
        <taxon>Poaceae</taxon>
        <taxon>BOP clade</taxon>
        <taxon>Oryzoideae</taxon>
        <taxon>Oryzeae</taxon>
        <taxon>Oryzinae</taxon>
        <taxon>Oryza</taxon>
    </lineage>
</organism>
<sequence>MAPRGPRTLATGVKNMRTPTNRDDQGNHLGRGTLANVTNLTAAEGLEVKVIDESIQLRYFHEELISFIKKLQNYNLQSLGARYKLGLNATHPACHQLR</sequence>
<dbReference type="Gramene" id="ORUFI08G00890.1">
    <property type="protein sequence ID" value="ORUFI08G00890.1"/>
    <property type="gene ID" value="ORUFI08G00890"/>
</dbReference>
<evidence type="ECO:0000313" key="3">
    <source>
        <dbReference type="Proteomes" id="UP000008022"/>
    </source>
</evidence>
<name>A0A0E0QDI8_ORYRU</name>
<dbReference type="EnsemblPlants" id="ORUFI08G00890.1">
    <property type="protein sequence ID" value="ORUFI08G00890.1"/>
    <property type="gene ID" value="ORUFI08G00890"/>
</dbReference>
<evidence type="ECO:0000256" key="1">
    <source>
        <dbReference type="SAM" id="MobiDB-lite"/>
    </source>
</evidence>
<keyword evidence="3" id="KW-1185">Reference proteome</keyword>
<proteinExistence type="predicted"/>
<reference evidence="3" key="1">
    <citation type="submission" date="2013-06" db="EMBL/GenBank/DDBJ databases">
        <authorList>
            <person name="Zhao Q."/>
        </authorList>
    </citation>
    <scope>NUCLEOTIDE SEQUENCE</scope>
    <source>
        <strain evidence="3">cv. W1943</strain>
    </source>
</reference>
<dbReference type="HOGENOM" id="CLU_2337325_0_0_1"/>
<feature type="region of interest" description="Disordered" evidence="1">
    <location>
        <begin position="1"/>
        <end position="32"/>
    </location>
</feature>
<dbReference type="Proteomes" id="UP000008022">
    <property type="component" value="Unassembled WGS sequence"/>
</dbReference>
<accession>A0A0E0QDI8</accession>
<protein>
    <submittedName>
        <fullName evidence="2">Uncharacterized protein</fullName>
    </submittedName>
</protein>